<evidence type="ECO:0000256" key="1">
    <source>
        <dbReference type="SAM" id="MobiDB-lite"/>
    </source>
</evidence>
<gene>
    <name evidence="3" type="ORF">Golob_024583</name>
</gene>
<name>A0A7J8NHZ8_9ROSI</name>
<feature type="non-terminal residue" evidence="3">
    <location>
        <position position="1"/>
    </location>
</feature>
<dbReference type="PANTHER" id="PTHR31876">
    <property type="entry name" value="COV-LIKE PROTEIN 1"/>
    <property type="match status" value="1"/>
</dbReference>
<keyword evidence="4" id="KW-1185">Reference proteome</keyword>
<dbReference type="AlphaFoldDB" id="A0A7J8NHZ8"/>
<feature type="transmembrane region" description="Helical" evidence="2">
    <location>
        <begin position="63"/>
        <end position="82"/>
    </location>
</feature>
<accession>A0A7J8NHZ8</accession>
<sequence length="167" mass="18688">MGDEKSMIVMASRDRESRDRELLIPVADAVHDDSSKPSPSSSSHHAGRETFYKVFRSWASKKFMTGWPLDVFSFASLIGLGFVTSITFIFLVGVFMSSWLGASVLGLGEWFIKRMPFVRHIYNASKQISSAISPDQNTQAFKEVAIIRHPRIGEYAFGFITSSVTLQ</sequence>
<proteinExistence type="predicted"/>
<dbReference type="InterPro" id="IPR007462">
    <property type="entry name" value="COV1-like"/>
</dbReference>
<dbReference type="GO" id="GO:0005794">
    <property type="term" value="C:Golgi apparatus"/>
    <property type="evidence" value="ECO:0007669"/>
    <property type="project" value="TreeGrafter"/>
</dbReference>
<feature type="region of interest" description="Disordered" evidence="1">
    <location>
        <begin position="1"/>
        <end position="20"/>
    </location>
</feature>
<dbReference type="Pfam" id="PF04367">
    <property type="entry name" value="DUF502"/>
    <property type="match status" value="1"/>
</dbReference>
<comment type="caution">
    <text evidence="3">The sequence shown here is derived from an EMBL/GenBank/DDBJ whole genome shotgun (WGS) entry which is preliminary data.</text>
</comment>
<organism evidence="3 4">
    <name type="scientific">Gossypium lobatum</name>
    <dbReference type="NCBI Taxonomy" id="34289"/>
    <lineage>
        <taxon>Eukaryota</taxon>
        <taxon>Viridiplantae</taxon>
        <taxon>Streptophyta</taxon>
        <taxon>Embryophyta</taxon>
        <taxon>Tracheophyta</taxon>
        <taxon>Spermatophyta</taxon>
        <taxon>Magnoliopsida</taxon>
        <taxon>eudicotyledons</taxon>
        <taxon>Gunneridae</taxon>
        <taxon>Pentapetalae</taxon>
        <taxon>rosids</taxon>
        <taxon>malvids</taxon>
        <taxon>Malvales</taxon>
        <taxon>Malvaceae</taxon>
        <taxon>Malvoideae</taxon>
        <taxon>Gossypium</taxon>
    </lineage>
</organism>
<evidence type="ECO:0000256" key="2">
    <source>
        <dbReference type="SAM" id="Phobius"/>
    </source>
</evidence>
<reference evidence="3 4" key="1">
    <citation type="journal article" date="2019" name="Genome Biol. Evol.">
        <title>Insights into the evolution of the New World diploid cottons (Gossypium, subgenus Houzingenia) based on genome sequencing.</title>
        <authorList>
            <person name="Grover C.E."/>
            <person name="Arick M.A. 2nd"/>
            <person name="Thrash A."/>
            <person name="Conover J.L."/>
            <person name="Sanders W.S."/>
            <person name="Peterson D.G."/>
            <person name="Frelichowski J.E."/>
            <person name="Scheffler J.A."/>
            <person name="Scheffler B.E."/>
            <person name="Wendel J.F."/>
        </authorList>
    </citation>
    <scope>NUCLEOTIDE SEQUENCE [LARGE SCALE GENOMIC DNA]</scope>
    <source>
        <strain evidence="3">157</strain>
        <tissue evidence="3">Leaf</tissue>
    </source>
</reference>
<dbReference type="Proteomes" id="UP000593572">
    <property type="component" value="Unassembled WGS sequence"/>
</dbReference>
<dbReference type="GO" id="GO:0010222">
    <property type="term" value="P:stem vascular tissue pattern formation"/>
    <property type="evidence" value="ECO:0007669"/>
    <property type="project" value="TreeGrafter"/>
</dbReference>
<dbReference type="EMBL" id="JABEZX010350401">
    <property type="protein sequence ID" value="MBA0576601.1"/>
    <property type="molecule type" value="Genomic_DNA"/>
</dbReference>
<protein>
    <submittedName>
        <fullName evidence="3">Uncharacterized protein</fullName>
    </submittedName>
</protein>
<evidence type="ECO:0000313" key="3">
    <source>
        <dbReference type="EMBL" id="MBA0576601.1"/>
    </source>
</evidence>
<keyword evidence="2" id="KW-0472">Membrane</keyword>
<keyword evidence="2" id="KW-0812">Transmembrane</keyword>
<dbReference type="PANTHER" id="PTHR31876:SF15">
    <property type="entry name" value="COV-LIKE PROTEIN 1"/>
    <property type="match status" value="1"/>
</dbReference>
<evidence type="ECO:0000313" key="4">
    <source>
        <dbReference type="Proteomes" id="UP000593572"/>
    </source>
</evidence>
<keyword evidence="2" id="KW-1133">Transmembrane helix</keyword>